<gene>
    <name evidence="2" type="ORF">GCM10009668_29550</name>
</gene>
<name>A0ABP4EFW8_9ACTN</name>
<evidence type="ECO:0008006" key="4">
    <source>
        <dbReference type="Google" id="ProtNLM"/>
    </source>
</evidence>
<dbReference type="EMBL" id="BAAALG010000011">
    <property type="protein sequence ID" value="GAA1107610.1"/>
    <property type="molecule type" value="Genomic_DNA"/>
</dbReference>
<organism evidence="2 3">
    <name type="scientific">Nocardioides dubius</name>
    <dbReference type="NCBI Taxonomy" id="317019"/>
    <lineage>
        <taxon>Bacteria</taxon>
        <taxon>Bacillati</taxon>
        <taxon>Actinomycetota</taxon>
        <taxon>Actinomycetes</taxon>
        <taxon>Propionibacteriales</taxon>
        <taxon>Nocardioidaceae</taxon>
        <taxon>Nocardioides</taxon>
    </lineage>
</organism>
<proteinExistence type="predicted"/>
<evidence type="ECO:0000313" key="2">
    <source>
        <dbReference type="EMBL" id="GAA1107610.1"/>
    </source>
</evidence>
<sequence>MHRSVLTSVAATAALALSASLVTASPASAAVRKVVVKSAVTIEGFNGAEESAVNFHGKVKVKRQKRACLRNRAVTLRQTDQRVVAGKDKTDRTGEWVVTFDGATIEPGAFKVSVTRKVVRAKGKRIVCKAATRSYTWAQLEPLQEASSPEAP</sequence>
<protein>
    <recommendedName>
        <fullName evidence="4">Neocarzinostatin family protein</fullName>
    </recommendedName>
</protein>
<feature type="signal peptide" evidence="1">
    <location>
        <begin position="1"/>
        <end position="29"/>
    </location>
</feature>
<keyword evidence="3" id="KW-1185">Reference proteome</keyword>
<dbReference type="Proteomes" id="UP001501581">
    <property type="component" value="Unassembled WGS sequence"/>
</dbReference>
<reference evidence="3" key="1">
    <citation type="journal article" date="2019" name="Int. J. Syst. Evol. Microbiol.">
        <title>The Global Catalogue of Microorganisms (GCM) 10K type strain sequencing project: providing services to taxonomists for standard genome sequencing and annotation.</title>
        <authorList>
            <consortium name="The Broad Institute Genomics Platform"/>
            <consortium name="The Broad Institute Genome Sequencing Center for Infectious Disease"/>
            <person name="Wu L."/>
            <person name="Ma J."/>
        </authorList>
    </citation>
    <scope>NUCLEOTIDE SEQUENCE [LARGE SCALE GENOMIC DNA]</scope>
    <source>
        <strain evidence="3">JCM 13008</strain>
    </source>
</reference>
<keyword evidence="1" id="KW-0732">Signal</keyword>
<evidence type="ECO:0000313" key="3">
    <source>
        <dbReference type="Proteomes" id="UP001501581"/>
    </source>
</evidence>
<evidence type="ECO:0000256" key="1">
    <source>
        <dbReference type="SAM" id="SignalP"/>
    </source>
</evidence>
<comment type="caution">
    <text evidence="2">The sequence shown here is derived from an EMBL/GenBank/DDBJ whole genome shotgun (WGS) entry which is preliminary data.</text>
</comment>
<accession>A0ABP4EFW8</accession>
<dbReference type="RefSeq" id="WP_343995579.1">
    <property type="nucleotide sequence ID" value="NZ_BAAALG010000011.1"/>
</dbReference>
<feature type="chain" id="PRO_5045116571" description="Neocarzinostatin family protein" evidence="1">
    <location>
        <begin position="30"/>
        <end position="152"/>
    </location>
</feature>